<accession>A0A7R8UYE7</accession>
<reference evidence="1 2" key="1">
    <citation type="submission" date="2020-11" db="EMBL/GenBank/DDBJ databases">
        <authorList>
            <person name="Wallbank WR R."/>
            <person name="Pardo Diaz C."/>
            <person name="Kozak K."/>
            <person name="Martin S."/>
            <person name="Jiggins C."/>
            <person name="Moest M."/>
            <person name="Warren A I."/>
            <person name="Generalovic N T."/>
            <person name="Byers J.R.P. K."/>
            <person name="Montejo-Kovacevich G."/>
            <person name="Yen C E."/>
        </authorList>
    </citation>
    <scope>NUCLEOTIDE SEQUENCE [LARGE SCALE GENOMIC DNA]</scope>
</reference>
<proteinExistence type="predicted"/>
<evidence type="ECO:0000313" key="1">
    <source>
        <dbReference type="EMBL" id="CAD7089302.1"/>
    </source>
</evidence>
<dbReference type="EMBL" id="LR899012">
    <property type="protein sequence ID" value="CAD7089302.1"/>
    <property type="molecule type" value="Genomic_DNA"/>
</dbReference>
<organism evidence="1 2">
    <name type="scientific">Hermetia illucens</name>
    <name type="common">Black soldier fly</name>
    <dbReference type="NCBI Taxonomy" id="343691"/>
    <lineage>
        <taxon>Eukaryota</taxon>
        <taxon>Metazoa</taxon>
        <taxon>Ecdysozoa</taxon>
        <taxon>Arthropoda</taxon>
        <taxon>Hexapoda</taxon>
        <taxon>Insecta</taxon>
        <taxon>Pterygota</taxon>
        <taxon>Neoptera</taxon>
        <taxon>Endopterygota</taxon>
        <taxon>Diptera</taxon>
        <taxon>Brachycera</taxon>
        <taxon>Stratiomyomorpha</taxon>
        <taxon>Stratiomyidae</taxon>
        <taxon>Hermetiinae</taxon>
        <taxon>Hermetia</taxon>
    </lineage>
</organism>
<protein>
    <submittedName>
        <fullName evidence="1">Uncharacterized protein</fullName>
    </submittedName>
</protein>
<keyword evidence="2" id="KW-1185">Reference proteome</keyword>
<dbReference type="Proteomes" id="UP000594454">
    <property type="component" value="Chromosome 4"/>
</dbReference>
<dbReference type="InParanoid" id="A0A7R8UYE7"/>
<dbReference type="AlphaFoldDB" id="A0A7R8UYE7"/>
<evidence type="ECO:0000313" key="2">
    <source>
        <dbReference type="Proteomes" id="UP000594454"/>
    </source>
</evidence>
<sequence length="135" mass="15272">MDPSLTSEQAKNNTNISKKFQVMVIPDMAIAMKFPVVNGRVEIHEFVNGCAELTIVAKDQARWKVEALPPNWSLVFQVIENVEQTIVDCVIQQSARNIPQAPRIYNDKKLSVAEKQDTIGHTHRNVKMNICNNNN</sequence>
<name>A0A7R8UYE7_HERIL</name>
<gene>
    <name evidence="1" type="ORF">HERILL_LOCUS11863</name>
</gene>